<dbReference type="GO" id="GO:0000976">
    <property type="term" value="F:transcription cis-regulatory region binding"/>
    <property type="evidence" value="ECO:0007669"/>
    <property type="project" value="TreeGrafter"/>
</dbReference>
<keyword evidence="2" id="KW-0805">Transcription regulation</keyword>
<dbReference type="Pfam" id="PF13377">
    <property type="entry name" value="Peripla_BP_3"/>
    <property type="match status" value="1"/>
</dbReference>
<keyword evidence="7" id="KW-1185">Reference proteome</keyword>
<evidence type="ECO:0000256" key="4">
    <source>
        <dbReference type="ARBA" id="ARBA00023163"/>
    </source>
</evidence>
<evidence type="ECO:0000313" key="6">
    <source>
        <dbReference type="EMBL" id="QJC52687.1"/>
    </source>
</evidence>
<dbReference type="RefSeq" id="WP_168908240.1">
    <property type="nucleotide sequence ID" value="NZ_CP051428.1"/>
</dbReference>
<feature type="domain" description="HTH lacI-type" evidence="5">
    <location>
        <begin position="2"/>
        <end position="56"/>
    </location>
</feature>
<dbReference type="Proteomes" id="UP000502136">
    <property type="component" value="Chromosome"/>
</dbReference>
<keyword evidence="1" id="KW-0678">Repressor</keyword>
<dbReference type="Gene3D" id="1.10.260.40">
    <property type="entry name" value="lambda repressor-like DNA-binding domains"/>
    <property type="match status" value="1"/>
</dbReference>
<name>A0A6H2GZ67_9BACL</name>
<gene>
    <name evidence="6" type="ORF">HGI30_14700</name>
</gene>
<dbReference type="GO" id="GO:0003700">
    <property type="term" value="F:DNA-binding transcription factor activity"/>
    <property type="evidence" value="ECO:0007669"/>
    <property type="project" value="TreeGrafter"/>
</dbReference>
<evidence type="ECO:0000256" key="3">
    <source>
        <dbReference type="ARBA" id="ARBA00023125"/>
    </source>
</evidence>
<dbReference type="InterPro" id="IPR010982">
    <property type="entry name" value="Lambda_DNA-bd_dom_sf"/>
</dbReference>
<organism evidence="6 7">
    <name type="scientific">Paenibacillus albicereus</name>
    <dbReference type="NCBI Taxonomy" id="2726185"/>
    <lineage>
        <taxon>Bacteria</taxon>
        <taxon>Bacillati</taxon>
        <taxon>Bacillota</taxon>
        <taxon>Bacilli</taxon>
        <taxon>Bacillales</taxon>
        <taxon>Paenibacillaceae</taxon>
        <taxon>Paenibacillus</taxon>
    </lineage>
</organism>
<reference evidence="6 7" key="1">
    <citation type="submission" date="2020-04" db="EMBL/GenBank/DDBJ databases">
        <title>Novel Paenibacillus strain UniB2 isolated from commercial digestive syrup.</title>
        <authorList>
            <person name="Thorat V."/>
            <person name="Kirdat K."/>
            <person name="Tiwarekar B."/>
            <person name="Yadav A."/>
        </authorList>
    </citation>
    <scope>NUCLEOTIDE SEQUENCE [LARGE SCALE GENOMIC DNA]</scope>
    <source>
        <strain evidence="6 7">UniB2</strain>
    </source>
</reference>
<dbReference type="PROSITE" id="PS00356">
    <property type="entry name" value="HTH_LACI_1"/>
    <property type="match status" value="1"/>
</dbReference>
<evidence type="ECO:0000256" key="2">
    <source>
        <dbReference type="ARBA" id="ARBA00023015"/>
    </source>
</evidence>
<evidence type="ECO:0000256" key="1">
    <source>
        <dbReference type="ARBA" id="ARBA00022491"/>
    </source>
</evidence>
<evidence type="ECO:0000259" key="5">
    <source>
        <dbReference type="PROSITE" id="PS50932"/>
    </source>
</evidence>
<evidence type="ECO:0000313" key="7">
    <source>
        <dbReference type="Proteomes" id="UP000502136"/>
    </source>
</evidence>
<dbReference type="Pfam" id="PF00356">
    <property type="entry name" value="LacI"/>
    <property type="match status" value="1"/>
</dbReference>
<dbReference type="SUPFAM" id="SSF53822">
    <property type="entry name" value="Periplasmic binding protein-like I"/>
    <property type="match status" value="1"/>
</dbReference>
<accession>A0A6H2GZ67</accession>
<dbReference type="KEGG" id="palr:HGI30_14700"/>
<dbReference type="SMART" id="SM00354">
    <property type="entry name" value="HTH_LACI"/>
    <property type="match status" value="1"/>
</dbReference>
<dbReference type="AlphaFoldDB" id="A0A6H2GZ67"/>
<dbReference type="InterPro" id="IPR046335">
    <property type="entry name" value="LacI/GalR-like_sensor"/>
</dbReference>
<dbReference type="PRINTS" id="PR00036">
    <property type="entry name" value="HTHLACI"/>
</dbReference>
<dbReference type="Gene3D" id="3.40.50.2300">
    <property type="match status" value="2"/>
</dbReference>
<dbReference type="CDD" id="cd01392">
    <property type="entry name" value="HTH_LacI"/>
    <property type="match status" value="1"/>
</dbReference>
<dbReference type="PANTHER" id="PTHR30146">
    <property type="entry name" value="LACI-RELATED TRANSCRIPTIONAL REPRESSOR"/>
    <property type="match status" value="1"/>
</dbReference>
<keyword evidence="3" id="KW-0238">DNA-binding</keyword>
<dbReference type="InterPro" id="IPR028082">
    <property type="entry name" value="Peripla_BP_I"/>
</dbReference>
<sequence length="336" mass="36804">MVTIYDIARAAGVSAMTVSRVINETGRVGEATRKRVRQVMEELQYVPNSNARSLVLQKTNILSLLIADITNPFYTTLARGAEDTAKRLGYRLLLGNSDEDYGKEKDYVDMILSTRVDGVLFAPAGDGSAPHLRLLEQHRIPYVLLDRDVPGIQADRILGESRDGARRLVEHLIALGHERIALVNGSEDVSTARERHAGYRDALKLNDLPYDEALVRHLDYSDGFNPSDLDPLLALASPPTAIFAANNFLALGVIQSLRERGLAVPDDLSVVCFDDLGFASVLSPFLTVAAQPAYQFGALGLERLVDRIENGDGSGPRTLILPAELIVRSSSRMRGR</sequence>
<dbReference type="SUPFAM" id="SSF47413">
    <property type="entry name" value="lambda repressor-like DNA-binding domains"/>
    <property type="match status" value="1"/>
</dbReference>
<dbReference type="PANTHER" id="PTHR30146:SF148">
    <property type="entry name" value="HTH-TYPE TRANSCRIPTIONAL REPRESSOR PURR-RELATED"/>
    <property type="match status" value="1"/>
</dbReference>
<keyword evidence="4" id="KW-0804">Transcription</keyword>
<protein>
    <submittedName>
        <fullName evidence="6">LacI family transcriptional regulator</fullName>
    </submittedName>
</protein>
<dbReference type="InterPro" id="IPR000843">
    <property type="entry name" value="HTH_LacI"/>
</dbReference>
<dbReference type="PROSITE" id="PS50932">
    <property type="entry name" value="HTH_LACI_2"/>
    <property type="match status" value="1"/>
</dbReference>
<dbReference type="EMBL" id="CP051428">
    <property type="protein sequence ID" value="QJC52687.1"/>
    <property type="molecule type" value="Genomic_DNA"/>
</dbReference>
<proteinExistence type="predicted"/>